<dbReference type="InterPro" id="IPR007344">
    <property type="entry name" value="GrpB/CoaE"/>
</dbReference>
<dbReference type="InterPro" id="IPR043519">
    <property type="entry name" value="NT_sf"/>
</dbReference>
<keyword evidence="2" id="KW-1185">Reference proteome</keyword>
<evidence type="ECO:0000313" key="1">
    <source>
        <dbReference type="EMBL" id="MDQ0205361.1"/>
    </source>
</evidence>
<dbReference type="Proteomes" id="UP001225034">
    <property type="component" value="Unassembled WGS sequence"/>
</dbReference>
<organism evidence="1 2">
    <name type="scientific">Alkalicoccobacillus murimartini</name>
    <dbReference type="NCBI Taxonomy" id="171685"/>
    <lineage>
        <taxon>Bacteria</taxon>
        <taxon>Bacillati</taxon>
        <taxon>Bacillota</taxon>
        <taxon>Bacilli</taxon>
        <taxon>Bacillales</taxon>
        <taxon>Bacillaceae</taxon>
        <taxon>Alkalicoccobacillus</taxon>
    </lineage>
</organism>
<reference evidence="1 2" key="1">
    <citation type="submission" date="2023-07" db="EMBL/GenBank/DDBJ databases">
        <title>Genomic Encyclopedia of Type Strains, Phase IV (KMG-IV): sequencing the most valuable type-strain genomes for metagenomic binning, comparative biology and taxonomic classification.</title>
        <authorList>
            <person name="Goeker M."/>
        </authorList>
    </citation>
    <scope>NUCLEOTIDE SEQUENCE [LARGE SCALE GENOMIC DNA]</scope>
    <source>
        <strain evidence="1 2">DSM 19154</strain>
    </source>
</reference>
<dbReference type="PANTHER" id="PTHR34822">
    <property type="entry name" value="GRPB DOMAIN PROTEIN (AFU_ORTHOLOGUE AFUA_1G01530)"/>
    <property type="match status" value="1"/>
</dbReference>
<gene>
    <name evidence="1" type="ORF">J2S05_000135</name>
</gene>
<proteinExistence type="predicted"/>
<dbReference type="SUPFAM" id="SSF81301">
    <property type="entry name" value="Nucleotidyltransferase"/>
    <property type="match status" value="1"/>
</dbReference>
<sequence length="169" mass="19687">MTKAETFHINTVDQVVLKRMLTKHKKQIQLLVPEADIHHIGSTAIDHAMTKGDIDFQVRVKQEQFQSAKQALLTLYQINTGSSQTSFFSAFECIDELPIGIQLTVIDSEIDHFWKLTEYLKVNPDIQAKYNDLKLCYEGRLMDEYRERKSIFIEEILESKSFKDFANRL</sequence>
<evidence type="ECO:0000313" key="2">
    <source>
        <dbReference type="Proteomes" id="UP001225034"/>
    </source>
</evidence>
<accession>A0ABT9YCA8</accession>
<dbReference type="Gene3D" id="3.30.460.10">
    <property type="entry name" value="Beta Polymerase, domain 2"/>
    <property type="match status" value="1"/>
</dbReference>
<protein>
    <submittedName>
        <fullName evidence="1">GrpB-like predicted nucleotidyltransferase (UPF0157 family)</fullName>
    </submittedName>
</protein>
<comment type="caution">
    <text evidence="1">The sequence shown here is derived from an EMBL/GenBank/DDBJ whole genome shotgun (WGS) entry which is preliminary data.</text>
</comment>
<dbReference type="EMBL" id="JAUSUA010000001">
    <property type="protein sequence ID" value="MDQ0205361.1"/>
    <property type="molecule type" value="Genomic_DNA"/>
</dbReference>
<dbReference type="Pfam" id="PF04229">
    <property type="entry name" value="GrpB"/>
    <property type="match status" value="1"/>
</dbReference>
<name>A0ABT9YCA8_9BACI</name>
<dbReference type="PANTHER" id="PTHR34822:SF1">
    <property type="entry name" value="GRPB FAMILY PROTEIN"/>
    <property type="match status" value="1"/>
</dbReference>
<dbReference type="RefSeq" id="WP_306978990.1">
    <property type="nucleotide sequence ID" value="NZ_JAUSUA010000001.1"/>
</dbReference>